<name>A0A7Y9LAV6_9ACTN</name>
<dbReference type="Pfam" id="PF02826">
    <property type="entry name" value="2-Hacid_dh_C"/>
    <property type="match status" value="1"/>
</dbReference>
<keyword evidence="1" id="KW-0560">Oxidoreductase</keyword>
<dbReference type="GO" id="GO:0005829">
    <property type="term" value="C:cytosol"/>
    <property type="evidence" value="ECO:0007669"/>
    <property type="project" value="TreeGrafter"/>
</dbReference>
<evidence type="ECO:0000313" key="5">
    <source>
        <dbReference type="Proteomes" id="UP000569914"/>
    </source>
</evidence>
<dbReference type="SUPFAM" id="SSF51735">
    <property type="entry name" value="NAD(P)-binding Rossmann-fold domains"/>
    <property type="match status" value="1"/>
</dbReference>
<comment type="caution">
    <text evidence="4">The sequence shown here is derived from an EMBL/GenBank/DDBJ whole genome shotgun (WGS) entry which is preliminary data.</text>
</comment>
<dbReference type="PANTHER" id="PTHR10996">
    <property type="entry name" value="2-HYDROXYACID DEHYDROGENASE-RELATED"/>
    <property type="match status" value="1"/>
</dbReference>
<dbReference type="GO" id="GO:0051287">
    <property type="term" value="F:NAD binding"/>
    <property type="evidence" value="ECO:0007669"/>
    <property type="project" value="InterPro"/>
</dbReference>
<organism evidence="4 5">
    <name type="scientific">Microlunatus parietis</name>
    <dbReference type="NCBI Taxonomy" id="682979"/>
    <lineage>
        <taxon>Bacteria</taxon>
        <taxon>Bacillati</taxon>
        <taxon>Actinomycetota</taxon>
        <taxon>Actinomycetes</taxon>
        <taxon>Propionibacteriales</taxon>
        <taxon>Propionibacteriaceae</taxon>
        <taxon>Microlunatus</taxon>
    </lineage>
</organism>
<protein>
    <submittedName>
        <fullName evidence="4">Phosphoglycerate dehydrogenase-like enzyme</fullName>
    </submittedName>
</protein>
<keyword evidence="5" id="KW-1185">Reference proteome</keyword>
<dbReference type="RefSeq" id="WP_179751002.1">
    <property type="nucleotide sequence ID" value="NZ_JACCBU010000001.1"/>
</dbReference>
<accession>A0A7Y9LAV6</accession>
<dbReference type="EMBL" id="JACCBU010000001">
    <property type="protein sequence ID" value="NYE71087.1"/>
    <property type="molecule type" value="Genomic_DNA"/>
</dbReference>
<dbReference type="CDD" id="cd12167">
    <property type="entry name" value="2-Hacid_dh_8"/>
    <property type="match status" value="1"/>
</dbReference>
<evidence type="ECO:0000259" key="3">
    <source>
        <dbReference type="Pfam" id="PF02826"/>
    </source>
</evidence>
<sequence length="327" mass="34621">MAPKAVFAMNPGLERRFFDAGRLARLTELVDLDPDLVIRDWRDAPADVELAITGWGAPVLNAAALARLPRLRGVIHAAGSVRSMLPDEAWQRELQVSSAAHANAVPVAEFTLAAILFAGKDVIGISRAYTADQVRTERGPEIGNYGRTIGIVGASLVGARVIELLQPFDLTVLVYDPYLTAERAEELGATKIDDLVELARRSDVFSLHAPSIPATANMISAEVLAALPDGATLINTARPSIIETAALEAELVSGRLRAMLDVSDPEPLPPGHVLYGLPNVFLTPHLAGSAGNELGRMGASAVAEVERFVAGSPLQHAVTAADLSRVA</sequence>
<evidence type="ECO:0000256" key="2">
    <source>
        <dbReference type="ARBA" id="ARBA00023027"/>
    </source>
</evidence>
<dbReference type="GO" id="GO:0030267">
    <property type="term" value="F:glyoxylate reductase (NADPH) activity"/>
    <property type="evidence" value="ECO:0007669"/>
    <property type="project" value="TreeGrafter"/>
</dbReference>
<keyword evidence="2" id="KW-0520">NAD</keyword>
<dbReference type="InterPro" id="IPR036291">
    <property type="entry name" value="NAD(P)-bd_dom_sf"/>
</dbReference>
<evidence type="ECO:0000313" key="4">
    <source>
        <dbReference type="EMBL" id="NYE71087.1"/>
    </source>
</evidence>
<gene>
    <name evidence="4" type="ORF">BKA15_002416</name>
</gene>
<dbReference type="AlphaFoldDB" id="A0A7Y9LAV6"/>
<dbReference type="Gene3D" id="3.40.50.720">
    <property type="entry name" value="NAD(P)-binding Rossmann-like Domain"/>
    <property type="match status" value="2"/>
</dbReference>
<feature type="domain" description="D-isomer specific 2-hydroxyacid dehydrogenase NAD-binding" evidence="3">
    <location>
        <begin position="114"/>
        <end position="287"/>
    </location>
</feature>
<proteinExistence type="predicted"/>
<dbReference type="Proteomes" id="UP000569914">
    <property type="component" value="Unassembled WGS sequence"/>
</dbReference>
<dbReference type="InterPro" id="IPR006140">
    <property type="entry name" value="D-isomer_DH_NAD-bd"/>
</dbReference>
<evidence type="ECO:0000256" key="1">
    <source>
        <dbReference type="ARBA" id="ARBA00023002"/>
    </source>
</evidence>
<dbReference type="InterPro" id="IPR050223">
    <property type="entry name" value="D-isomer_2-hydroxyacid_DH"/>
</dbReference>
<dbReference type="SUPFAM" id="SSF52283">
    <property type="entry name" value="Formate/glycerate dehydrogenase catalytic domain-like"/>
    <property type="match status" value="1"/>
</dbReference>
<dbReference type="PANTHER" id="PTHR10996:SF178">
    <property type="entry name" value="2-HYDROXYACID DEHYDROGENASE YGL185C-RELATED"/>
    <property type="match status" value="1"/>
</dbReference>
<dbReference type="GO" id="GO:0016618">
    <property type="term" value="F:hydroxypyruvate reductase [NAD(P)H] activity"/>
    <property type="evidence" value="ECO:0007669"/>
    <property type="project" value="TreeGrafter"/>
</dbReference>
<reference evidence="4 5" key="1">
    <citation type="submission" date="2020-07" db="EMBL/GenBank/DDBJ databases">
        <title>Sequencing the genomes of 1000 actinobacteria strains.</title>
        <authorList>
            <person name="Klenk H.-P."/>
        </authorList>
    </citation>
    <scope>NUCLEOTIDE SEQUENCE [LARGE SCALE GENOMIC DNA]</scope>
    <source>
        <strain evidence="4 5">DSM 22083</strain>
    </source>
</reference>